<dbReference type="SMART" id="SM01340">
    <property type="entry name" value="DNA_mis_repair"/>
    <property type="match status" value="1"/>
</dbReference>
<dbReference type="InterPro" id="IPR020667">
    <property type="entry name" value="DNA_mismatch_repair_MutL"/>
</dbReference>
<dbReference type="AlphaFoldDB" id="A0A160VE99"/>
<dbReference type="Pfam" id="PF08676">
    <property type="entry name" value="MutL_C"/>
    <property type="match status" value="1"/>
</dbReference>
<proteinExistence type="inferred from homology"/>
<dbReference type="InterPro" id="IPR020568">
    <property type="entry name" value="Ribosomal_Su5_D2-typ_SF"/>
</dbReference>
<dbReference type="PROSITE" id="PS00058">
    <property type="entry name" value="DNA_MISMATCH_REPAIR_1"/>
    <property type="match status" value="1"/>
</dbReference>
<dbReference type="PANTHER" id="PTHR10073">
    <property type="entry name" value="DNA MISMATCH REPAIR PROTEIN MLH, PMS, MUTL"/>
    <property type="match status" value="1"/>
</dbReference>
<name>A0A160VE99_9ZZZZ</name>
<dbReference type="SUPFAM" id="SSF54211">
    <property type="entry name" value="Ribosomal protein S5 domain 2-like"/>
    <property type="match status" value="1"/>
</dbReference>
<dbReference type="CDD" id="cd16926">
    <property type="entry name" value="HATPase_MutL-MLH-PMS-like"/>
    <property type="match status" value="1"/>
</dbReference>
<dbReference type="SUPFAM" id="SSF55874">
    <property type="entry name" value="ATPase domain of HSP90 chaperone/DNA topoisomerase II/histidine kinase"/>
    <property type="match status" value="1"/>
</dbReference>
<dbReference type="SMART" id="SM00853">
    <property type="entry name" value="MutL_C"/>
    <property type="match status" value="1"/>
</dbReference>
<evidence type="ECO:0000256" key="2">
    <source>
        <dbReference type="ARBA" id="ARBA00022763"/>
    </source>
</evidence>
<dbReference type="InterPro" id="IPR014790">
    <property type="entry name" value="MutL_C"/>
</dbReference>
<dbReference type="Gene3D" id="3.30.230.10">
    <property type="match status" value="1"/>
</dbReference>
<evidence type="ECO:0000259" key="5">
    <source>
        <dbReference type="SMART" id="SM01340"/>
    </source>
</evidence>
<organism evidence="6">
    <name type="scientific">hydrothermal vent metagenome</name>
    <dbReference type="NCBI Taxonomy" id="652676"/>
    <lineage>
        <taxon>unclassified sequences</taxon>
        <taxon>metagenomes</taxon>
        <taxon>ecological metagenomes</taxon>
    </lineage>
</organism>
<dbReference type="Pfam" id="PF13589">
    <property type="entry name" value="HATPase_c_3"/>
    <property type="match status" value="1"/>
</dbReference>
<dbReference type="Gene3D" id="3.30.1540.20">
    <property type="entry name" value="MutL, C-terminal domain, dimerisation subdomain"/>
    <property type="match status" value="1"/>
</dbReference>
<dbReference type="Pfam" id="PF01119">
    <property type="entry name" value="DNA_mis_repair"/>
    <property type="match status" value="1"/>
</dbReference>
<dbReference type="Gene3D" id="3.30.1370.100">
    <property type="entry name" value="MutL, C-terminal domain, regulatory subdomain"/>
    <property type="match status" value="1"/>
</dbReference>
<evidence type="ECO:0000256" key="1">
    <source>
        <dbReference type="ARBA" id="ARBA00006082"/>
    </source>
</evidence>
<dbReference type="CDD" id="cd00782">
    <property type="entry name" value="MutL_Trans"/>
    <property type="match status" value="1"/>
</dbReference>
<dbReference type="InterPro" id="IPR014762">
    <property type="entry name" value="DNA_mismatch_repair_CS"/>
</dbReference>
<dbReference type="GO" id="GO:0032300">
    <property type="term" value="C:mismatch repair complex"/>
    <property type="evidence" value="ECO:0007669"/>
    <property type="project" value="InterPro"/>
</dbReference>
<dbReference type="InterPro" id="IPR014721">
    <property type="entry name" value="Ribsml_uS5_D2-typ_fold_subgr"/>
</dbReference>
<keyword evidence="3" id="KW-0234">DNA repair</keyword>
<dbReference type="SUPFAM" id="SSF118116">
    <property type="entry name" value="DNA mismatch repair protein MutL"/>
    <property type="match status" value="1"/>
</dbReference>
<dbReference type="InterPro" id="IPR036890">
    <property type="entry name" value="HATPase_C_sf"/>
</dbReference>
<dbReference type="GO" id="GO:0016887">
    <property type="term" value="F:ATP hydrolysis activity"/>
    <property type="evidence" value="ECO:0007669"/>
    <property type="project" value="InterPro"/>
</dbReference>
<dbReference type="GO" id="GO:0140664">
    <property type="term" value="F:ATP-dependent DNA damage sensor activity"/>
    <property type="evidence" value="ECO:0007669"/>
    <property type="project" value="InterPro"/>
</dbReference>
<reference evidence="6" key="1">
    <citation type="submission" date="2015-10" db="EMBL/GenBank/DDBJ databases">
        <authorList>
            <person name="Gilbert D.G."/>
        </authorList>
    </citation>
    <scope>NUCLEOTIDE SEQUENCE</scope>
</reference>
<gene>
    <name evidence="6" type="ORF">MGWOODY_Mmi1992</name>
</gene>
<protein>
    <submittedName>
        <fullName evidence="6">DNA mismatch repair protein MutL</fullName>
    </submittedName>
</protein>
<dbReference type="NCBIfam" id="TIGR00585">
    <property type="entry name" value="mutl"/>
    <property type="match status" value="1"/>
</dbReference>
<dbReference type="GO" id="GO:0005524">
    <property type="term" value="F:ATP binding"/>
    <property type="evidence" value="ECO:0007669"/>
    <property type="project" value="InterPro"/>
</dbReference>
<dbReference type="InterPro" id="IPR037198">
    <property type="entry name" value="MutL_C_sf"/>
</dbReference>
<dbReference type="PANTHER" id="PTHR10073:SF12">
    <property type="entry name" value="DNA MISMATCH REPAIR PROTEIN MLH1"/>
    <property type="match status" value="1"/>
</dbReference>
<dbReference type="InterPro" id="IPR038973">
    <property type="entry name" value="MutL/Mlh/Pms-like"/>
</dbReference>
<dbReference type="HAMAP" id="MF_00149">
    <property type="entry name" value="DNA_mis_repair"/>
    <property type="match status" value="1"/>
</dbReference>
<feature type="domain" description="DNA mismatch repair protein S5" evidence="5">
    <location>
        <begin position="205"/>
        <end position="323"/>
    </location>
</feature>
<dbReference type="InterPro" id="IPR013507">
    <property type="entry name" value="DNA_mismatch_S5_2-like"/>
</dbReference>
<dbReference type="EMBL" id="FAXC01000128">
    <property type="protein sequence ID" value="CUV08808.1"/>
    <property type="molecule type" value="Genomic_DNA"/>
</dbReference>
<keyword evidence="2" id="KW-0227">DNA damage</keyword>
<evidence type="ECO:0000259" key="4">
    <source>
        <dbReference type="SMART" id="SM00853"/>
    </source>
</evidence>
<accession>A0A160VE99</accession>
<dbReference type="InterPro" id="IPR002099">
    <property type="entry name" value="MutL/Mlh/PMS"/>
</dbReference>
<dbReference type="GO" id="GO:0006298">
    <property type="term" value="P:mismatch repair"/>
    <property type="evidence" value="ECO:0007669"/>
    <property type="project" value="InterPro"/>
</dbReference>
<comment type="similarity">
    <text evidence="1">Belongs to the DNA mismatch repair MutL/HexB family.</text>
</comment>
<dbReference type="GO" id="GO:0030983">
    <property type="term" value="F:mismatched DNA binding"/>
    <property type="evidence" value="ECO:0007669"/>
    <property type="project" value="InterPro"/>
</dbReference>
<feature type="domain" description="MutL C-terminal dimerisation" evidence="4">
    <location>
        <begin position="402"/>
        <end position="543"/>
    </location>
</feature>
<evidence type="ECO:0000313" key="6">
    <source>
        <dbReference type="EMBL" id="CUV08808.1"/>
    </source>
</evidence>
<dbReference type="InterPro" id="IPR042120">
    <property type="entry name" value="MutL_C_dimsub"/>
</dbReference>
<dbReference type="InterPro" id="IPR042121">
    <property type="entry name" value="MutL_C_regsub"/>
</dbReference>
<evidence type="ECO:0000256" key="3">
    <source>
        <dbReference type="ARBA" id="ARBA00023204"/>
    </source>
</evidence>
<dbReference type="FunFam" id="3.30.565.10:FF:000003">
    <property type="entry name" value="DNA mismatch repair endonuclease MutL"/>
    <property type="match status" value="1"/>
</dbReference>
<dbReference type="Gene3D" id="3.30.565.10">
    <property type="entry name" value="Histidine kinase-like ATPase, C-terminal domain"/>
    <property type="match status" value="1"/>
</dbReference>
<sequence length="586" mass="66120">MIKELSEDLRSKISAGEVVERPASVVKELVENSLDAGATQISIVVEKGGQQLIQLTDNGCGIPGDELPIAFKRYSTSKIATVDDLFTIDTLGFRGEALASITSVSEVNVVSASENSDGFEMSITNGELGEVQPAPAVKGTSITIRNLFYNTPARKKFLKSPRMEFRKVVEMVRRFALGYPDRAFKLVSDGRDILNLQSEDLESRIVHVMDPAYRDQLLPINFTKSDYSLSGFLGNLNLVRTRPGEQYIFLNNRFIQNRLMNSGVYQAYRSLLNRGEYPFFAVNLFVPHDQVDVNVHPMKLEVRFKDEWRIYHVLKSAVEEALNPIINTIPDFEKPDLGAQFDFPTKFIPQEGQTNPDQEGLDLQSTTDSAINFQPAVNRAKNYASQLATRPEPNSGKVDLENIWQIHSKYIVSPISSGLVIIDQHVAHERILFEEAMAAFDTNAMAAQTLLFPEVIEFPPDDFSTLLDVLPYLEKMGFRMKKFGENTVTIEAIPSEMSWGNEKNIIREMLDDYLETQKKYASFQEALAASFSCKAAVKAGDVLTVEEMRELVNRLFGTKHPYYCPHGRPIIVQLSMDELDRRFERI</sequence>